<dbReference type="Pfam" id="PF18291">
    <property type="entry name" value="HU-HIG"/>
    <property type="match status" value="1"/>
</dbReference>
<evidence type="ECO:0000256" key="1">
    <source>
        <dbReference type="ARBA" id="ARBA00023125"/>
    </source>
</evidence>
<dbReference type="STRING" id="28136.SAMN02745202_02194"/>
<gene>
    <name evidence="3" type="ORF">SAMN02745202_02194</name>
</gene>
<dbReference type="eggNOG" id="COG0776">
    <property type="taxonomic scope" value="Bacteria"/>
</dbReference>
<evidence type="ECO:0000259" key="2">
    <source>
        <dbReference type="Pfam" id="PF18291"/>
    </source>
</evidence>
<dbReference type="RefSeq" id="WP_025071076.1">
    <property type="nucleotide sequence ID" value="NZ_FUXK01000031.1"/>
</dbReference>
<dbReference type="InterPro" id="IPR041607">
    <property type="entry name" value="HU-HIG"/>
</dbReference>
<dbReference type="Gene3D" id="4.10.520.10">
    <property type="entry name" value="IHF-like DNA-binding proteins"/>
    <property type="match status" value="1"/>
</dbReference>
<evidence type="ECO:0000313" key="3">
    <source>
        <dbReference type="EMBL" id="SKA13633.1"/>
    </source>
</evidence>
<feature type="domain" description="HU" evidence="2">
    <location>
        <begin position="1"/>
        <end position="118"/>
    </location>
</feature>
<dbReference type="AlphaFoldDB" id="A0A1T4RCG7"/>
<organism evidence="3">
    <name type="scientific">Segatella oulorum</name>
    <dbReference type="NCBI Taxonomy" id="28136"/>
    <lineage>
        <taxon>Bacteria</taxon>
        <taxon>Pseudomonadati</taxon>
        <taxon>Bacteroidota</taxon>
        <taxon>Bacteroidia</taxon>
        <taxon>Bacteroidales</taxon>
        <taxon>Prevotellaceae</taxon>
        <taxon>Segatella</taxon>
    </lineage>
</organism>
<protein>
    <submittedName>
        <fullName evidence="3">DNA-binding protein, histone-like, putative</fullName>
    </submittedName>
</protein>
<keyword evidence="1 3" id="KW-0238">DNA-binding</keyword>
<dbReference type="EMBL" id="FUXK01000031">
    <property type="protein sequence ID" value="SKA13633.1"/>
    <property type="molecule type" value="Genomic_DNA"/>
</dbReference>
<dbReference type="GO" id="GO:0003677">
    <property type="term" value="F:DNA binding"/>
    <property type="evidence" value="ECO:0007669"/>
    <property type="project" value="UniProtKB-KW"/>
</dbReference>
<dbReference type="InterPro" id="IPR010992">
    <property type="entry name" value="IHF-like_DNA-bd_dom_sf"/>
</dbReference>
<sequence>MSVLYKIYENKNKKSAGYKKFYARAVHQGVVDLATISAQIERNCSLKRSDVTAVLIELVEVMTAHLQDSKRVRIDGLGTFKVGLRCKPAASAGEFNPVKNVKSLHVNFLPASNLDRDAHKHVKELLRGVALQEHGTYIINKKPSGTPAVGG</sequence>
<dbReference type="Proteomes" id="UP000190065">
    <property type="component" value="Unassembled WGS sequence"/>
</dbReference>
<name>A0A1T4RCG7_9BACT</name>
<proteinExistence type="predicted"/>
<reference evidence="3" key="1">
    <citation type="submission" date="2017-02" db="EMBL/GenBank/DDBJ databases">
        <authorList>
            <person name="Peterson S.W."/>
        </authorList>
    </citation>
    <scope>NUCLEOTIDE SEQUENCE [LARGE SCALE GENOMIC DNA]</scope>
    <source>
        <strain evidence="3">ATCC 43324</strain>
    </source>
</reference>
<dbReference type="SUPFAM" id="SSF47729">
    <property type="entry name" value="IHF-like DNA-binding proteins"/>
    <property type="match status" value="1"/>
</dbReference>
<accession>A0A1T4RCG7</accession>